<dbReference type="InterPro" id="IPR000175">
    <property type="entry name" value="Na/ntran_symport"/>
</dbReference>
<keyword evidence="6" id="KW-1133">Transmembrane helix</keyword>
<keyword evidence="11" id="KW-1185">Reference proteome</keyword>
<comment type="similarity">
    <text evidence="2">Belongs to the sodium:neurotransmitter symporter (SNF) (TC 2.A.22) family.</text>
</comment>
<feature type="binding site" evidence="8">
    <location>
        <position position="41"/>
    </location>
    <ligand>
        <name>Na(+)</name>
        <dbReference type="ChEBI" id="CHEBI:29101"/>
        <label>1</label>
    </ligand>
</feature>
<dbReference type="EMBL" id="VSRR010005606">
    <property type="protein sequence ID" value="MPC42894.1"/>
    <property type="molecule type" value="Genomic_DNA"/>
</dbReference>
<dbReference type="GO" id="GO:0005886">
    <property type="term" value="C:plasma membrane"/>
    <property type="evidence" value="ECO:0007669"/>
    <property type="project" value="TreeGrafter"/>
</dbReference>
<dbReference type="OrthoDB" id="6354857at2759"/>
<dbReference type="Proteomes" id="UP000324222">
    <property type="component" value="Unassembled WGS sequence"/>
</dbReference>
<keyword evidence="8" id="KW-0915">Sodium</keyword>
<dbReference type="GO" id="GO:0015293">
    <property type="term" value="F:symporter activity"/>
    <property type="evidence" value="ECO:0007669"/>
    <property type="project" value="UniProtKB-KW"/>
</dbReference>
<evidence type="ECO:0000256" key="8">
    <source>
        <dbReference type="PIRSR" id="PIRSR600175-1"/>
    </source>
</evidence>
<comment type="caution">
    <text evidence="10">The sequence shown here is derived from an EMBL/GenBank/DDBJ whole genome shotgun (WGS) entry which is preliminary data.</text>
</comment>
<evidence type="ECO:0000256" key="2">
    <source>
        <dbReference type="ARBA" id="ARBA00006459"/>
    </source>
</evidence>
<evidence type="ECO:0000256" key="3">
    <source>
        <dbReference type="ARBA" id="ARBA00022448"/>
    </source>
</evidence>
<reference evidence="10 11" key="1">
    <citation type="submission" date="2019-05" db="EMBL/GenBank/DDBJ databases">
        <title>Another draft genome of Portunus trituberculatus and its Hox gene families provides insights of decapod evolution.</title>
        <authorList>
            <person name="Jeong J.-H."/>
            <person name="Song I."/>
            <person name="Kim S."/>
            <person name="Choi T."/>
            <person name="Kim D."/>
            <person name="Ryu S."/>
            <person name="Kim W."/>
        </authorList>
    </citation>
    <scope>NUCLEOTIDE SEQUENCE [LARGE SCALE GENOMIC DNA]</scope>
    <source>
        <tissue evidence="10">Muscle</tissue>
    </source>
</reference>
<keyword evidence="4" id="KW-0812">Transmembrane</keyword>
<evidence type="ECO:0000313" key="10">
    <source>
        <dbReference type="EMBL" id="MPC42894.1"/>
    </source>
</evidence>
<evidence type="ECO:0000256" key="6">
    <source>
        <dbReference type="ARBA" id="ARBA00022989"/>
    </source>
</evidence>
<dbReference type="PANTHER" id="PTHR11616:SF240">
    <property type="entry name" value="BLOATED TUBULES, ISOFORM B-RELATED"/>
    <property type="match status" value="1"/>
</dbReference>
<evidence type="ECO:0000256" key="4">
    <source>
        <dbReference type="ARBA" id="ARBA00022692"/>
    </source>
</evidence>
<feature type="binding site" evidence="8">
    <location>
        <position position="38"/>
    </location>
    <ligand>
        <name>Na(+)</name>
        <dbReference type="ChEBI" id="CHEBI:29101"/>
        <label>1</label>
    </ligand>
</feature>
<keyword evidence="7" id="KW-0472">Membrane</keyword>
<evidence type="ECO:0000256" key="1">
    <source>
        <dbReference type="ARBA" id="ARBA00004141"/>
    </source>
</evidence>
<gene>
    <name evidence="10" type="primary">slc6a9_4</name>
    <name evidence="10" type="ORF">E2C01_036524</name>
</gene>
<protein>
    <submittedName>
        <fullName evidence="10">Sodium-and chloride-dependent glycine transporter 1</fullName>
    </submittedName>
</protein>
<keyword evidence="5" id="KW-0769">Symport</keyword>
<organism evidence="10 11">
    <name type="scientific">Portunus trituberculatus</name>
    <name type="common">Swimming crab</name>
    <name type="synonym">Neptunus trituberculatus</name>
    <dbReference type="NCBI Taxonomy" id="210409"/>
    <lineage>
        <taxon>Eukaryota</taxon>
        <taxon>Metazoa</taxon>
        <taxon>Ecdysozoa</taxon>
        <taxon>Arthropoda</taxon>
        <taxon>Crustacea</taxon>
        <taxon>Multicrustacea</taxon>
        <taxon>Malacostraca</taxon>
        <taxon>Eumalacostraca</taxon>
        <taxon>Eucarida</taxon>
        <taxon>Decapoda</taxon>
        <taxon>Pleocyemata</taxon>
        <taxon>Brachyura</taxon>
        <taxon>Eubrachyura</taxon>
        <taxon>Portunoidea</taxon>
        <taxon>Portunidae</taxon>
        <taxon>Portuninae</taxon>
        <taxon>Portunus</taxon>
    </lineage>
</organism>
<feature type="binding site" evidence="8">
    <location>
        <position position="40"/>
    </location>
    <ligand>
        <name>Na(+)</name>
        <dbReference type="ChEBI" id="CHEBI:29101"/>
        <label>1</label>
    </ligand>
</feature>
<feature type="region of interest" description="Disordered" evidence="9">
    <location>
        <begin position="1"/>
        <end position="23"/>
    </location>
</feature>
<name>A0A5B7FEK3_PORTR</name>
<evidence type="ECO:0000313" key="11">
    <source>
        <dbReference type="Proteomes" id="UP000324222"/>
    </source>
</evidence>
<keyword evidence="3" id="KW-0813">Transport</keyword>
<evidence type="ECO:0000256" key="7">
    <source>
        <dbReference type="ARBA" id="ARBA00023136"/>
    </source>
</evidence>
<dbReference type="PROSITE" id="PS50267">
    <property type="entry name" value="NA_NEUROTRAN_SYMP_3"/>
    <property type="match status" value="1"/>
</dbReference>
<accession>A0A5B7FEK3</accession>
<dbReference type="Pfam" id="PF00209">
    <property type="entry name" value="SNF"/>
    <property type="match status" value="1"/>
</dbReference>
<dbReference type="SUPFAM" id="SSF161070">
    <property type="entry name" value="SNF-like"/>
    <property type="match status" value="1"/>
</dbReference>
<evidence type="ECO:0000256" key="5">
    <source>
        <dbReference type="ARBA" id="ARBA00022847"/>
    </source>
</evidence>
<dbReference type="PANTHER" id="PTHR11616">
    <property type="entry name" value="SODIUM/CHLORIDE DEPENDENT TRANSPORTER"/>
    <property type="match status" value="1"/>
</dbReference>
<comment type="subcellular location">
    <subcellularLocation>
        <location evidence="1">Membrane</location>
        <topology evidence="1">Multi-pass membrane protein</topology>
    </subcellularLocation>
</comment>
<dbReference type="GO" id="GO:0035725">
    <property type="term" value="P:sodium ion transmembrane transport"/>
    <property type="evidence" value="ECO:0007669"/>
    <property type="project" value="TreeGrafter"/>
</dbReference>
<feature type="binding site" evidence="8">
    <location>
        <position position="45"/>
    </location>
    <ligand>
        <name>Na(+)</name>
        <dbReference type="ChEBI" id="CHEBI:29101"/>
        <label>1</label>
    </ligand>
</feature>
<dbReference type="InterPro" id="IPR037272">
    <property type="entry name" value="SNS_sf"/>
</dbReference>
<sequence length="81" mass="9156">MGKEKSRAVTASVEALEEEEEERGTWGNQCEFFLSCLGYAVGFGNVWRFPYLAYKNGGEGELPRATKYYKKKKGPLELQSP</sequence>
<evidence type="ECO:0000256" key="9">
    <source>
        <dbReference type="SAM" id="MobiDB-lite"/>
    </source>
</evidence>
<keyword evidence="8" id="KW-0479">Metal-binding</keyword>
<dbReference type="AlphaFoldDB" id="A0A5B7FEK3"/>
<proteinExistence type="inferred from homology"/>
<dbReference type="GO" id="GO:0046872">
    <property type="term" value="F:metal ion binding"/>
    <property type="evidence" value="ECO:0007669"/>
    <property type="project" value="UniProtKB-KW"/>
</dbReference>